<dbReference type="AlphaFoldDB" id="A0A919RNG1"/>
<keyword evidence="3" id="KW-1185">Reference proteome</keyword>
<dbReference type="Gene3D" id="2.130.10.10">
    <property type="entry name" value="YVTN repeat-like/Quinoprotein amine dehydrogenase"/>
    <property type="match status" value="3"/>
</dbReference>
<gene>
    <name evidence="2" type="ORF">Ssi02_54450</name>
</gene>
<comment type="caution">
    <text evidence="2">The sequence shown here is derived from an EMBL/GenBank/DDBJ whole genome shotgun (WGS) entry which is preliminary data.</text>
</comment>
<dbReference type="SMART" id="SM00220">
    <property type="entry name" value="S_TKc"/>
    <property type="match status" value="1"/>
</dbReference>
<dbReference type="PROSITE" id="PS50011">
    <property type="entry name" value="PROTEIN_KINASE_DOM"/>
    <property type="match status" value="1"/>
</dbReference>
<dbReference type="InterPro" id="IPR000719">
    <property type="entry name" value="Prot_kinase_dom"/>
</dbReference>
<dbReference type="InterPro" id="IPR008271">
    <property type="entry name" value="Ser/Thr_kinase_AS"/>
</dbReference>
<organism evidence="2 3">
    <name type="scientific">Sinosporangium siamense</name>
    <dbReference type="NCBI Taxonomy" id="1367973"/>
    <lineage>
        <taxon>Bacteria</taxon>
        <taxon>Bacillati</taxon>
        <taxon>Actinomycetota</taxon>
        <taxon>Actinomycetes</taxon>
        <taxon>Streptosporangiales</taxon>
        <taxon>Streptosporangiaceae</taxon>
        <taxon>Sinosporangium</taxon>
    </lineage>
</organism>
<dbReference type="PROSITE" id="PS00108">
    <property type="entry name" value="PROTEIN_KINASE_ST"/>
    <property type="match status" value="1"/>
</dbReference>
<dbReference type="CDD" id="cd14014">
    <property type="entry name" value="STKc_PknB_like"/>
    <property type="match status" value="1"/>
</dbReference>
<reference evidence="2" key="1">
    <citation type="submission" date="2021-01" db="EMBL/GenBank/DDBJ databases">
        <title>Whole genome shotgun sequence of Sinosporangium siamense NBRC 109515.</title>
        <authorList>
            <person name="Komaki H."/>
            <person name="Tamura T."/>
        </authorList>
    </citation>
    <scope>NUCLEOTIDE SEQUENCE</scope>
    <source>
        <strain evidence="2">NBRC 109515</strain>
    </source>
</reference>
<dbReference type="InterPro" id="IPR011047">
    <property type="entry name" value="Quinoprotein_ADH-like_sf"/>
</dbReference>
<evidence type="ECO:0000313" key="2">
    <source>
        <dbReference type="EMBL" id="GII95214.1"/>
    </source>
</evidence>
<sequence>MAIKVLHGDAAADPDLRGRFGREAAAARRVASFCTAAVIGAELDGARPYIVSEFVEGVSLRTAVAGGRRFAGADLHRLGTAVATALTAVHEAGVIHRDMKPDNVLIGPDGPRVIDFGIARTLEMSLTATGMVAGTPTYMAPEVFTGQRAGPPADVFAWGGIMLFAATGEDPFEAESLGSVMHRVLTSDPDLTPLPVSMRSLVGAALAKDPRDRPASRELLLALVSDDGRSGTAALLAEGSREAGLIRGDRDDPALGARAEEIYARLGQEQRALAPAVFLRLVTLDEDGEVRPRRARRDEFPEAGREILGAFSRLLTGDEREIWPASPALPHAWPRLRAWARNNRDGLAVHREVWTALRRWEQGGRKESGLLSGAVLADARRWAAAERGDIVPSDAERAFLDAGAALARRRARRGRVLTGSLGGLLVAALVAGGLAIQQSGLAEERGATAESQATRAESQRIAALADTLRATDPVKAMLLSVAAWRITPTPQTRAAVAGSLAQHEHRAFHDPATASGTIRALSHDSRTLVSVGENTVRVWDVRTGTQVGGFAGVGARVRSAAVSPAGRTLAVVDGTRVDVWDLRTGKRRAQLPLDTPAYARVPRAVAFGQAENILIVGGEGPLDSGQKQVLWDLTTGRKRTPPFHVAQISPDGKHMVGHSESHALETWRPVDGKRGDFGAMSRDAAYSADSRFAAVAVGSAIHFKTVRDEKDYCDRLIADYDQGTVQMSPDGRHVVSYTADTITVWSDCVLSPSLVHKIDTVEPVVAFDPDGHTMRYLDGAKVVTLDLRRTLAPARLKGTSDNLVLSPDSRLLATHADETAKVTLWDVRRRTPIGTLDLGRAAAFSILTFSADGRRLAAATEGNSPYTLKVDVWDTSTLKRVATLTPRRHLGARTLTLSADGGLLAMAVDETDKNPHGAVQLWDLSSGSLRWERRQRRTSGLTFAPGGKSLAIAGNSWSGLVDLVSGRKTGKDFGAVLGDSRAATLAFDKGGTRFALGTLAGYDDEGRSPVGEVSLWDTATQRRLDTRLAGQFVEGVSGVIFSPRGDVVAAVVERQKVMMWEAGSGIPLGGPFSVHPEYIAAMAFNADGTHLVTVGAGGDIAEHVVDPEQSAAAVCARAGKTLSAADWKAFKIGVPYRDVCPRSGD</sequence>
<dbReference type="PANTHER" id="PTHR19879">
    <property type="entry name" value="TRANSCRIPTION INITIATION FACTOR TFIID"/>
    <property type="match status" value="1"/>
</dbReference>
<dbReference type="PANTHER" id="PTHR19879:SF9">
    <property type="entry name" value="TRANSCRIPTION INITIATION FACTOR TFIID SUBUNIT 5"/>
    <property type="match status" value="1"/>
</dbReference>
<dbReference type="GO" id="GO:0004672">
    <property type="term" value="F:protein kinase activity"/>
    <property type="evidence" value="ECO:0007669"/>
    <property type="project" value="InterPro"/>
</dbReference>
<dbReference type="InterPro" id="IPR015943">
    <property type="entry name" value="WD40/YVTN_repeat-like_dom_sf"/>
</dbReference>
<proteinExistence type="predicted"/>
<dbReference type="Gene3D" id="1.10.510.10">
    <property type="entry name" value="Transferase(Phosphotransferase) domain 1"/>
    <property type="match status" value="1"/>
</dbReference>
<dbReference type="Pfam" id="PF00069">
    <property type="entry name" value="Pkinase"/>
    <property type="match status" value="1"/>
</dbReference>
<dbReference type="InterPro" id="IPR001680">
    <property type="entry name" value="WD40_rpt"/>
</dbReference>
<feature type="domain" description="Protein kinase" evidence="1">
    <location>
        <begin position="1"/>
        <end position="224"/>
    </location>
</feature>
<dbReference type="Gene3D" id="3.30.200.20">
    <property type="entry name" value="Phosphorylase Kinase, domain 1"/>
    <property type="match status" value="1"/>
</dbReference>
<protein>
    <recommendedName>
        <fullName evidence="1">Protein kinase domain-containing protein</fullName>
    </recommendedName>
</protein>
<dbReference type="Pfam" id="PF20703">
    <property type="entry name" value="nSTAND1"/>
    <property type="match status" value="1"/>
</dbReference>
<accession>A0A919RNG1</accession>
<dbReference type="InterPro" id="IPR049052">
    <property type="entry name" value="nSTAND1"/>
</dbReference>
<evidence type="ECO:0000313" key="3">
    <source>
        <dbReference type="Proteomes" id="UP000606172"/>
    </source>
</evidence>
<dbReference type="SUPFAM" id="SSF50998">
    <property type="entry name" value="Quinoprotein alcohol dehydrogenase-like"/>
    <property type="match status" value="1"/>
</dbReference>
<dbReference type="EMBL" id="BOOW01000034">
    <property type="protein sequence ID" value="GII95214.1"/>
    <property type="molecule type" value="Genomic_DNA"/>
</dbReference>
<dbReference type="Pfam" id="PF00400">
    <property type="entry name" value="WD40"/>
    <property type="match status" value="1"/>
</dbReference>
<dbReference type="GO" id="GO:0005524">
    <property type="term" value="F:ATP binding"/>
    <property type="evidence" value="ECO:0007669"/>
    <property type="project" value="InterPro"/>
</dbReference>
<evidence type="ECO:0000259" key="1">
    <source>
        <dbReference type="PROSITE" id="PS50011"/>
    </source>
</evidence>
<dbReference type="InterPro" id="IPR011009">
    <property type="entry name" value="Kinase-like_dom_sf"/>
</dbReference>
<name>A0A919RNG1_9ACTN</name>
<dbReference type="Proteomes" id="UP000606172">
    <property type="component" value="Unassembled WGS sequence"/>
</dbReference>
<dbReference type="SUPFAM" id="SSF56112">
    <property type="entry name" value="Protein kinase-like (PK-like)"/>
    <property type="match status" value="1"/>
</dbReference>
<dbReference type="SMART" id="SM00320">
    <property type="entry name" value="WD40"/>
    <property type="match status" value="8"/>
</dbReference>